<evidence type="ECO:0000313" key="1">
    <source>
        <dbReference type="EMBL" id="EFA44669.1"/>
    </source>
</evidence>
<comment type="caution">
    <text evidence="1">The sequence shown here is derived from an EMBL/GenBank/DDBJ whole genome shotgun (WGS) entry which is preliminary data.</text>
</comment>
<gene>
    <name evidence="1" type="ORF">HMPREF0645_0880</name>
</gene>
<dbReference type="Proteomes" id="UP000003160">
    <property type="component" value="Unassembled WGS sequence"/>
</dbReference>
<accession>D1PV95</accession>
<protein>
    <submittedName>
        <fullName evidence="1">Uncharacterized protein</fullName>
    </submittedName>
</protein>
<dbReference type="HOGENOM" id="CLU_3274406_0_0_10"/>
<dbReference type="EMBL" id="ACKS01000035">
    <property type="protein sequence ID" value="EFA44669.1"/>
    <property type="molecule type" value="Genomic_DNA"/>
</dbReference>
<sequence>MNIRERFGTLHSRLEVEFQCLYCNLTEVIKGAKNGMGITNP</sequence>
<dbReference type="AlphaFoldDB" id="D1PV95"/>
<organism evidence="1 2">
    <name type="scientific">Hallella bergensis DSM 17361</name>
    <dbReference type="NCBI Taxonomy" id="585502"/>
    <lineage>
        <taxon>Bacteria</taxon>
        <taxon>Pseudomonadati</taxon>
        <taxon>Bacteroidota</taxon>
        <taxon>Bacteroidia</taxon>
        <taxon>Bacteroidales</taxon>
        <taxon>Prevotellaceae</taxon>
        <taxon>Hallella</taxon>
    </lineage>
</organism>
<evidence type="ECO:0000313" key="2">
    <source>
        <dbReference type="Proteomes" id="UP000003160"/>
    </source>
</evidence>
<proteinExistence type="predicted"/>
<reference evidence="1 2" key="1">
    <citation type="submission" date="2009-10" db="EMBL/GenBank/DDBJ databases">
        <authorList>
            <person name="Qin X."/>
            <person name="Bachman B."/>
            <person name="Battles P."/>
            <person name="Bell A."/>
            <person name="Bess C."/>
            <person name="Bickham C."/>
            <person name="Chaboub L."/>
            <person name="Chen D."/>
            <person name="Coyle M."/>
            <person name="Deiros D.R."/>
            <person name="Dinh H."/>
            <person name="Forbes L."/>
            <person name="Fowler G."/>
            <person name="Francisco L."/>
            <person name="Fu Q."/>
            <person name="Gubbala S."/>
            <person name="Hale W."/>
            <person name="Han Y."/>
            <person name="Hemphill L."/>
            <person name="Highlander S.K."/>
            <person name="Hirani K."/>
            <person name="Hogues M."/>
            <person name="Jackson L."/>
            <person name="Jakkamsetti A."/>
            <person name="Javaid M."/>
            <person name="Jiang H."/>
            <person name="Korchina V."/>
            <person name="Kovar C."/>
            <person name="Lara F."/>
            <person name="Lee S."/>
            <person name="Mata R."/>
            <person name="Mathew T."/>
            <person name="Moen C."/>
            <person name="Morales K."/>
            <person name="Munidasa M."/>
            <person name="Nazareth L."/>
            <person name="Ngo R."/>
            <person name="Nguyen L."/>
            <person name="Okwuonu G."/>
            <person name="Ongeri F."/>
            <person name="Patil S."/>
            <person name="Petrosino J."/>
            <person name="Pham C."/>
            <person name="Pham P."/>
            <person name="Pu L.-L."/>
            <person name="Puazo M."/>
            <person name="Raj R."/>
            <person name="Reid J."/>
            <person name="Rouhana J."/>
            <person name="Saada N."/>
            <person name="Shang Y."/>
            <person name="Simmons D."/>
            <person name="Thornton R."/>
            <person name="Warren J."/>
            <person name="Weissenberger G."/>
            <person name="Zhang J."/>
            <person name="Zhang L."/>
            <person name="Zhou C."/>
            <person name="Zhu D."/>
            <person name="Muzny D."/>
            <person name="Worley K."/>
            <person name="Gibbs R."/>
        </authorList>
    </citation>
    <scope>NUCLEOTIDE SEQUENCE [LARGE SCALE GENOMIC DNA]</scope>
    <source>
        <strain evidence="1 2">DSM 17361</strain>
    </source>
</reference>
<keyword evidence="2" id="KW-1185">Reference proteome</keyword>
<name>D1PV95_9BACT</name>